<dbReference type="HAMAP" id="MF_00208">
    <property type="entry name" value="MurE"/>
    <property type="match status" value="1"/>
</dbReference>
<evidence type="ECO:0000256" key="6">
    <source>
        <dbReference type="ARBA" id="ARBA00022840"/>
    </source>
</evidence>
<dbReference type="PANTHER" id="PTHR23135">
    <property type="entry name" value="MUR LIGASE FAMILY MEMBER"/>
    <property type="match status" value="1"/>
</dbReference>
<keyword evidence="8 11" id="KW-0573">Peptidoglycan synthesis</keyword>
<keyword evidence="5 11" id="KW-0547">Nucleotide-binding</keyword>
<keyword evidence="9 11" id="KW-0131">Cell cycle</keyword>
<feature type="domain" description="Mur ligase C-terminal" evidence="14">
    <location>
        <begin position="352"/>
        <end position="485"/>
    </location>
</feature>
<evidence type="ECO:0000256" key="8">
    <source>
        <dbReference type="ARBA" id="ARBA00022984"/>
    </source>
</evidence>
<dbReference type="PANTHER" id="PTHR23135:SF4">
    <property type="entry name" value="UDP-N-ACETYLMURAMOYL-L-ALANYL-D-GLUTAMATE--2,6-DIAMINOPIMELATE LIGASE MURE HOMOLOG, CHLOROPLASTIC"/>
    <property type="match status" value="1"/>
</dbReference>
<keyword evidence="6 11" id="KW-0067">ATP-binding</keyword>
<evidence type="ECO:0000256" key="11">
    <source>
        <dbReference type="HAMAP-Rule" id="MF_00208"/>
    </source>
</evidence>
<dbReference type="NCBIfam" id="TIGR01085">
    <property type="entry name" value="murE"/>
    <property type="match status" value="1"/>
</dbReference>
<evidence type="ECO:0000256" key="2">
    <source>
        <dbReference type="ARBA" id="ARBA00022490"/>
    </source>
</evidence>
<feature type="binding site" evidence="11">
    <location>
        <position position="487"/>
    </location>
    <ligand>
        <name>meso-2,6-diaminopimelate</name>
        <dbReference type="ChEBI" id="CHEBI:57791"/>
    </ligand>
</feature>
<organism evidence="16 17">
    <name type="scientific">Hydrogenophaga palleronii</name>
    <dbReference type="NCBI Taxonomy" id="65655"/>
    <lineage>
        <taxon>Bacteria</taxon>
        <taxon>Pseudomonadati</taxon>
        <taxon>Pseudomonadota</taxon>
        <taxon>Betaproteobacteria</taxon>
        <taxon>Burkholderiales</taxon>
        <taxon>Comamonadaceae</taxon>
        <taxon>Hydrogenophaga</taxon>
    </lineage>
</organism>
<comment type="pathway">
    <text evidence="11 12">Cell wall biogenesis; peptidoglycan biosynthesis.</text>
</comment>
<feature type="binding site" evidence="11">
    <location>
        <position position="483"/>
    </location>
    <ligand>
        <name>meso-2,6-diaminopimelate</name>
        <dbReference type="ChEBI" id="CHEBI:57791"/>
    </ligand>
</feature>
<dbReference type="PROSITE" id="PS01011">
    <property type="entry name" value="FOLYLPOLYGLU_SYNT_1"/>
    <property type="match status" value="1"/>
</dbReference>
<comment type="subcellular location">
    <subcellularLocation>
        <location evidence="11 12">Cytoplasm</location>
    </subcellularLocation>
</comment>
<name>A0ABU1WLM3_9BURK</name>
<dbReference type="InterPro" id="IPR036615">
    <property type="entry name" value="Mur_ligase_C_dom_sf"/>
</dbReference>
<dbReference type="NCBIfam" id="NF001126">
    <property type="entry name" value="PRK00139.1-4"/>
    <property type="match status" value="1"/>
</dbReference>
<evidence type="ECO:0000259" key="14">
    <source>
        <dbReference type="Pfam" id="PF02875"/>
    </source>
</evidence>
<keyword evidence="10 11" id="KW-0961">Cell wall biogenesis/degradation</keyword>
<feature type="binding site" evidence="11">
    <location>
        <begin position="432"/>
        <end position="435"/>
    </location>
    <ligand>
        <name>meso-2,6-diaminopimelate</name>
        <dbReference type="ChEBI" id="CHEBI:57791"/>
    </ligand>
</feature>
<comment type="caution">
    <text evidence="16">The sequence shown here is derived from an EMBL/GenBank/DDBJ whole genome shotgun (WGS) entry which is preliminary data.</text>
</comment>
<dbReference type="EC" id="6.3.2.13" evidence="11"/>
<comment type="caution">
    <text evidence="11">Lacks conserved residue(s) required for the propagation of feature annotation.</text>
</comment>
<dbReference type="Pfam" id="PF08245">
    <property type="entry name" value="Mur_ligase_M"/>
    <property type="match status" value="1"/>
</dbReference>
<gene>
    <name evidence="11" type="primary">murE</name>
    <name evidence="16" type="ORF">J2W49_002153</name>
</gene>
<keyword evidence="4 11" id="KW-0132">Cell division</keyword>
<dbReference type="Gene3D" id="3.40.1390.10">
    <property type="entry name" value="MurE/MurF, N-terminal domain"/>
    <property type="match status" value="1"/>
</dbReference>
<keyword evidence="11" id="KW-0460">Magnesium</keyword>
<dbReference type="Proteomes" id="UP001265700">
    <property type="component" value="Unassembled WGS sequence"/>
</dbReference>
<dbReference type="InterPro" id="IPR004101">
    <property type="entry name" value="Mur_ligase_C"/>
</dbReference>
<proteinExistence type="inferred from homology"/>
<feature type="binding site" evidence="11">
    <location>
        <position position="408"/>
    </location>
    <ligand>
        <name>meso-2,6-diaminopimelate</name>
        <dbReference type="ChEBI" id="CHEBI:57791"/>
    </ligand>
</feature>
<feature type="binding site" evidence="11">
    <location>
        <begin position="110"/>
        <end position="116"/>
    </location>
    <ligand>
        <name>ATP</name>
        <dbReference type="ChEBI" id="CHEBI:30616"/>
    </ligand>
</feature>
<keyword evidence="17" id="KW-1185">Reference proteome</keyword>
<evidence type="ECO:0000256" key="1">
    <source>
        <dbReference type="ARBA" id="ARBA00005898"/>
    </source>
</evidence>
<evidence type="ECO:0000256" key="9">
    <source>
        <dbReference type="ARBA" id="ARBA00023306"/>
    </source>
</evidence>
<dbReference type="InterPro" id="IPR036565">
    <property type="entry name" value="Mur-like_cat_sf"/>
</dbReference>
<keyword evidence="3 11" id="KW-0436">Ligase</keyword>
<reference evidence="16 17" key="1">
    <citation type="submission" date="2023-07" db="EMBL/GenBank/DDBJ databases">
        <title>Sorghum-associated microbial communities from plants grown in Nebraska, USA.</title>
        <authorList>
            <person name="Schachtman D."/>
        </authorList>
    </citation>
    <scope>NUCLEOTIDE SEQUENCE [LARGE SCALE GENOMIC DNA]</scope>
    <source>
        <strain evidence="16 17">4249</strain>
    </source>
</reference>
<dbReference type="InterPro" id="IPR035911">
    <property type="entry name" value="MurE/MurF_N"/>
</dbReference>
<sequence>MQSFDTPQFVTQWLHDRVQGALSCDSRQIRPGDGFVAWPGAAQDGRQFVRAALDAGASAVVVERDGVAAFDLDDQAPIAAVAGLKALAGPIASAFCQMPSAQLDVIAITGTNGKTSSAWWMAQLLSACGHDCAMVGTLGMGRVPTTVDDAGSAALVSTGLTTPDPMRLQQQLREFVSEGVKACAIEASSIGLVEGRLNGTQIKVAVFTNFTQDHLDFHGDMPSYWAAKAMLFDWPGLAAAVVNLDDVRGSELAVTLGQRSLDLWTIAVGSGPVADTARLFARDLVHTRHGMQWEVVERDVSGNEIAAHQLSLPVVGEYNVSNLLGVLASARALGVPLARAVAACAVLSPVPGRMQPVAPDGDASLLPWVLVDYAHTPDALEKALQALQPVVQQRNGALWVVIGCGGDRDRSKRPLMAAVAEREAQHAVLTSDNPRSENPERILRDMAAGLSRPQDASLLVDRSQAIAHAVAQARPQDVVLVAGKGHEDYQDVQGVKRPFSDVSHARLALNDRLRCIEGSQA</sequence>
<protein>
    <recommendedName>
        <fullName evidence="11">UDP-N-acetylmuramoyl-L-alanyl-D-glutamate--2,6-diaminopimelate ligase</fullName>
        <ecNumber evidence="11">6.3.2.13</ecNumber>
    </recommendedName>
    <alternativeName>
        <fullName evidence="11">Meso-A2pm-adding enzyme</fullName>
    </alternativeName>
    <alternativeName>
        <fullName evidence="11">Meso-diaminopimelate-adding enzyme</fullName>
    </alternativeName>
    <alternativeName>
        <fullName evidence="11">UDP-MurNAc-L-Ala-D-Glu:meso-diaminopimelate ligase</fullName>
    </alternativeName>
    <alternativeName>
        <fullName evidence="11">UDP-MurNAc-tripeptide synthetase</fullName>
    </alternativeName>
    <alternativeName>
        <fullName evidence="11">UDP-N-acetylmuramyl-tripeptide synthetase</fullName>
    </alternativeName>
</protein>
<evidence type="ECO:0000256" key="4">
    <source>
        <dbReference type="ARBA" id="ARBA00022618"/>
    </source>
</evidence>
<dbReference type="SUPFAM" id="SSF53623">
    <property type="entry name" value="MurD-like peptide ligases, catalytic domain"/>
    <property type="match status" value="1"/>
</dbReference>
<evidence type="ECO:0000256" key="12">
    <source>
        <dbReference type="RuleBase" id="RU004135"/>
    </source>
</evidence>
<evidence type="ECO:0000256" key="3">
    <source>
        <dbReference type="ARBA" id="ARBA00022598"/>
    </source>
</evidence>
<comment type="similarity">
    <text evidence="1 11">Belongs to the MurCDEF family. MurE subfamily.</text>
</comment>
<feature type="domain" description="Mur ligase central" evidence="15">
    <location>
        <begin position="108"/>
        <end position="329"/>
    </location>
</feature>
<feature type="binding site" evidence="11">
    <location>
        <position position="196"/>
    </location>
    <ligand>
        <name>UDP-N-acetyl-alpha-D-muramoyl-L-alanyl-D-glutamate</name>
        <dbReference type="ChEBI" id="CHEBI:83900"/>
    </ligand>
</feature>
<feature type="domain" description="Mur ligase N-terminal catalytic" evidence="13">
    <location>
        <begin position="22"/>
        <end position="67"/>
    </location>
</feature>
<keyword evidence="7 11" id="KW-0133">Cell shape</keyword>
<dbReference type="Pfam" id="PF01225">
    <property type="entry name" value="Mur_ligase"/>
    <property type="match status" value="1"/>
</dbReference>
<comment type="PTM">
    <text evidence="11">Carboxylation is probably crucial for Mg(2+) binding and, consequently, for the gamma-phosphate positioning of ATP.</text>
</comment>
<accession>A0ABU1WLM3</accession>
<feature type="binding site" evidence="11">
    <location>
        <position position="188"/>
    </location>
    <ligand>
        <name>UDP-N-acetyl-alpha-D-muramoyl-L-alanyl-D-glutamate</name>
        <dbReference type="ChEBI" id="CHEBI:83900"/>
    </ligand>
</feature>
<feature type="binding site" evidence="11">
    <location>
        <position position="26"/>
    </location>
    <ligand>
        <name>UDP-N-acetyl-alpha-D-muramoyl-L-alanyl-D-glutamate</name>
        <dbReference type="ChEBI" id="CHEBI:83900"/>
    </ligand>
</feature>
<feature type="short sequence motif" description="Meso-diaminopimelate recognition motif" evidence="11">
    <location>
        <begin position="432"/>
        <end position="435"/>
    </location>
</feature>
<dbReference type="InterPro" id="IPR000713">
    <property type="entry name" value="Mur_ligase_N"/>
</dbReference>
<evidence type="ECO:0000256" key="10">
    <source>
        <dbReference type="ARBA" id="ARBA00023316"/>
    </source>
</evidence>
<evidence type="ECO:0000256" key="5">
    <source>
        <dbReference type="ARBA" id="ARBA00022741"/>
    </source>
</evidence>
<dbReference type="Gene3D" id="3.90.190.20">
    <property type="entry name" value="Mur ligase, C-terminal domain"/>
    <property type="match status" value="1"/>
</dbReference>
<dbReference type="GO" id="GO:0008765">
    <property type="term" value="F:UDP-N-acetylmuramoylalanyl-D-glutamate-2,6-diaminopimelate ligase activity"/>
    <property type="evidence" value="ECO:0007669"/>
    <property type="project" value="UniProtKB-EC"/>
</dbReference>
<evidence type="ECO:0000313" key="16">
    <source>
        <dbReference type="EMBL" id="MDR7150195.1"/>
    </source>
</evidence>
<comment type="cofactor">
    <cofactor evidence="11">
        <name>Mg(2+)</name>
        <dbReference type="ChEBI" id="CHEBI:18420"/>
    </cofactor>
</comment>
<comment type="catalytic activity">
    <reaction evidence="11">
        <text>UDP-N-acetyl-alpha-D-muramoyl-L-alanyl-D-glutamate + meso-2,6-diaminopimelate + ATP = UDP-N-acetyl-alpha-D-muramoyl-L-alanyl-gamma-D-glutamyl-meso-2,6-diaminopimelate + ADP + phosphate + H(+)</text>
        <dbReference type="Rhea" id="RHEA:23676"/>
        <dbReference type="ChEBI" id="CHEBI:15378"/>
        <dbReference type="ChEBI" id="CHEBI:30616"/>
        <dbReference type="ChEBI" id="CHEBI:43474"/>
        <dbReference type="ChEBI" id="CHEBI:57791"/>
        <dbReference type="ChEBI" id="CHEBI:83900"/>
        <dbReference type="ChEBI" id="CHEBI:83905"/>
        <dbReference type="ChEBI" id="CHEBI:456216"/>
        <dbReference type="EC" id="6.3.2.13"/>
    </reaction>
</comment>
<comment type="function">
    <text evidence="11">Catalyzes the addition of meso-diaminopimelic acid to the nucleotide precursor UDP-N-acetylmuramoyl-L-alanyl-D-glutamate (UMAG) in the biosynthesis of bacterial cell-wall peptidoglycan.</text>
</comment>
<dbReference type="SUPFAM" id="SSF63418">
    <property type="entry name" value="MurE/MurF N-terminal domain"/>
    <property type="match status" value="1"/>
</dbReference>
<dbReference type="Pfam" id="PF02875">
    <property type="entry name" value="Mur_ligase_C"/>
    <property type="match status" value="1"/>
</dbReference>
<dbReference type="Gene3D" id="3.40.1190.10">
    <property type="entry name" value="Mur-like, catalytic domain"/>
    <property type="match status" value="1"/>
</dbReference>
<evidence type="ECO:0000313" key="17">
    <source>
        <dbReference type="Proteomes" id="UP001265700"/>
    </source>
</evidence>
<dbReference type="EMBL" id="JAVDWU010000004">
    <property type="protein sequence ID" value="MDR7150195.1"/>
    <property type="molecule type" value="Genomic_DNA"/>
</dbReference>
<dbReference type="RefSeq" id="WP_310315482.1">
    <property type="nucleotide sequence ID" value="NZ_JAVDWU010000004.1"/>
</dbReference>
<feature type="binding site" evidence="11">
    <location>
        <begin position="161"/>
        <end position="162"/>
    </location>
    <ligand>
        <name>UDP-N-acetyl-alpha-D-muramoyl-L-alanyl-D-glutamate</name>
        <dbReference type="ChEBI" id="CHEBI:83900"/>
    </ligand>
</feature>
<evidence type="ECO:0000259" key="13">
    <source>
        <dbReference type="Pfam" id="PF01225"/>
    </source>
</evidence>
<dbReference type="InterPro" id="IPR005761">
    <property type="entry name" value="UDP-N-AcMur-Glu-dNH2Pim_ligase"/>
</dbReference>
<evidence type="ECO:0000259" key="15">
    <source>
        <dbReference type="Pfam" id="PF08245"/>
    </source>
</evidence>
<keyword evidence="2 11" id="KW-0963">Cytoplasm</keyword>
<dbReference type="InterPro" id="IPR018109">
    <property type="entry name" value="Folylpolyglutamate_synth_CS"/>
</dbReference>
<feature type="modified residue" description="N6-carboxylysine" evidence="11">
    <location>
        <position position="228"/>
    </location>
</feature>
<dbReference type="InterPro" id="IPR013221">
    <property type="entry name" value="Mur_ligase_cen"/>
</dbReference>
<dbReference type="SUPFAM" id="SSF53244">
    <property type="entry name" value="MurD-like peptide ligases, peptide-binding domain"/>
    <property type="match status" value="1"/>
</dbReference>
<evidence type="ECO:0000256" key="7">
    <source>
        <dbReference type="ARBA" id="ARBA00022960"/>
    </source>
</evidence>